<protein>
    <submittedName>
        <fullName evidence="2">Uncharacterized protein</fullName>
    </submittedName>
</protein>
<name>A0A915L6Z4_ROMCU</name>
<sequence>MYEFHKVENLLLWSYAIRETIKESVYSLIGGILVSGLSTSHLVDRINVGAGNTQKLLILMKYCHMLKQEKMIVRRFSDHVVSPTVSILRLCHFSDLCKNTKNRVVVLLCFFDYFDSSTGADTSTSSTNNLLGKSMSLITNMILEIL</sequence>
<evidence type="ECO:0000313" key="1">
    <source>
        <dbReference type="Proteomes" id="UP000887565"/>
    </source>
</evidence>
<dbReference type="WBParaSite" id="nRc.2.0.1.t45510-RA">
    <property type="protein sequence ID" value="nRc.2.0.1.t45510-RA"/>
    <property type="gene ID" value="nRc.2.0.1.g45510"/>
</dbReference>
<dbReference type="AlphaFoldDB" id="A0A915L6Z4"/>
<proteinExistence type="predicted"/>
<accession>A0A915L6Z4</accession>
<organism evidence="1 2">
    <name type="scientific">Romanomermis culicivorax</name>
    <name type="common">Nematode worm</name>
    <dbReference type="NCBI Taxonomy" id="13658"/>
    <lineage>
        <taxon>Eukaryota</taxon>
        <taxon>Metazoa</taxon>
        <taxon>Ecdysozoa</taxon>
        <taxon>Nematoda</taxon>
        <taxon>Enoplea</taxon>
        <taxon>Dorylaimia</taxon>
        <taxon>Mermithida</taxon>
        <taxon>Mermithoidea</taxon>
        <taxon>Mermithidae</taxon>
        <taxon>Romanomermis</taxon>
    </lineage>
</organism>
<evidence type="ECO:0000313" key="2">
    <source>
        <dbReference type="WBParaSite" id="nRc.2.0.1.t45510-RA"/>
    </source>
</evidence>
<reference evidence="2" key="1">
    <citation type="submission" date="2022-11" db="UniProtKB">
        <authorList>
            <consortium name="WormBaseParasite"/>
        </authorList>
    </citation>
    <scope>IDENTIFICATION</scope>
</reference>
<keyword evidence="1" id="KW-1185">Reference proteome</keyword>
<dbReference type="Proteomes" id="UP000887565">
    <property type="component" value="Unplaced"/>
</dbReference>